<dbReference type="Gene3D" id="3.30.40.10">
    <property type="entry name" value="Zinc/RING finger domain, C3HC4 (zinc finger)"/>
    <property type="match status" value="1"/>
</dbReference>
<keyword evidence="1" id="KW-0862">Zinc</keyword>
<name>A0A9P4PBB9_9PLEO</name>
<dbReference type="InterPro" id="IPR001841">
    <property type="entry name" value="Znf_RING"/>
</dbReference>
<reference evidence="3" key="1">
    <citation type="journal article" date="2020" name="Stud. Mycol.">
        <title>101 Dothideomycetes genomes: a test case for predicting lifestyles and emergence of pathogens.</title>
        <authorList>
            <person name="Haridas S."/>
            <person name="Albert R."/>
            <person name="Binder M."/>
            <person name="Bloem J."/>
            <person name="Labutti K."/>
            <person name="Salamov A."/>
            <person name="Andreopoulos B."/>
            <person name="Baker S."/>
            <person name="Barry K."/>
            <person name="Bills G."/>
            <person name="Bluhm B."/>
            <person name="Cannon C."/>
            <person name="Castanera R."/>
            <person name="Culley D."/>
            <person name="Daum C."/>
            <person name="Ezra D."/>
            <person name="Gonzalez J."/>
            <person name="Henrissat B."/>
            <person name="Kuo A."/>
            <person name="Liang C."/>
            <person name="Lipzen A."/>
            <person name="Lutzoni F."/>
            <person name="Magnuson J."/>
            <person name="Mondo S."/>
            <person name="Nolan M."/>
            <person name="Ohm R."/>
            <person name="Pangilinan J."/>
            <person name="Park H.-J."/>
            <person name="Ramirez L."/>
            <person name="Alfaro M."/>
            <person name="Sun H."/>
            <person name="Tritt A."/>
            <person name="Yoshinaga Y."/>
            <person name="Zwiers L.-H."/>
            <person name="Turgeon B."/>
            <person name="Goodwin S."/>
            <person name="Spatafora J."/>
            <person name="Crous P."/>
            <person name="Grigoriev I."/>
        </authorList>
    </citation>
    <scope>NUCLEOTIDE SEQUENCE</scope>
    <source>
        <strain evidence="3">CBS 690.94</strain>
    </source>
</reference>
<dbReference type="PROSITE" id="PS50089">
    <property type="entry name" value="ZF_RING_2"/>
    <property type="match status" value="1"/>
</dbReference>
<feature type="domain" description="RING-type" evidence="2">
    <location>
        <begin position="169"/>
        <end position="225"/>
    </location>
</feature>
<accession>A0A9P4PBB9</accession>
<evidence type="ECO:0000256" key="1">
    <source>
        <dbReference type="PROSITE-ProRule" id="PRU00175"/>
    </source>
</evidence>
<proteinExistence type="predicted"/>
<evidence type="ECO:0000259" key="2">
    <source>
        <dbReference type="PROSITE" id="PS50089"/>
    </source>
</evidence>
<dbReference type="Proteomes" id="UP000799764">
    <property type="component" value="Unassembled WGS sequence"/>
</dbReference>
<dbReference type="GO" id="GO:0008270">
    <property type="term" value="F:zinc ion binding"/>
    <property type="evidence" value="ECO:0007669"/>
    <property type="project" value="UniProtKB-KW"/>
</dbReference>
<dbReference type="SUPFAM" id="SSF57850">
    <property type="entry name" value="RING/U-box"/>
    <property type="match status" value="1"/>
</dbReference>
<dbReference type="InterPro" id="IPR013083">
    <property type="entry name" value="Znf_RING/FYVE/PHD"/>
</dbReference>
<keyword evidence="1" id="KW-0863">Zinc-finger</keyword>
<dbReference type="AlphaFoldDB" id="A0A9P4PBB9"/>
<gene>
    <name evidence="3" type="ORF">P171DRAFT_447876</name>
</gene>
<keyword evidence="1" id="KW-0479">Metal-binding</keyword>
<organism evidence="3 4">
    <name type="scientific">Karstenula rhodostoma CBS 690.94</name>
    <dbReference type="NCBI Taxonomy" id="1392251"/>
    <lineage>
        <taxon>Eukaryota</taxon>
        <taxon>Fungi</taxon>
        <taxon>Dikarya</taxon>
        <taxon>Ascomycota</taxon>
        <taxon>Pezizomycotina</taxon>
        <taxon>Dothideomycetes</taxon>
        <taxon>Pleosporomycetidae</taxon>
        <taxon>Pleosporales</taxon>
        <taxon>Massarineae</taxon>
        <taxon>Didymosphaeriaceae</taxon>
        <taxon>Karstenula</taxon>
    </lineage>
</organism>
<dbReference type="OrthoDB" id="3801318at2759"/>
<dbReference type="EMBL" id="MU001508">
    <property type="protein sequence ID" value="KAF2439901.1"/>
    <property type="molecule type" value="Genomic_DNA"/>
</dbReference>
<sequence>MDDFNPRVFYLCMSSPDGYINFASNRLIPSTRYEDLYEAIVNQDDNLFNTLMSDSEWEGEDEDEEEEEDNRIEDLVVRQGMIDEDRLADITIEQVIQPTRHRWIHVWQDEVLQQYLDDDDEDEQRREMIAELPRIEDVRVLNESLEYVNPDILKEDEDDEEEKDVPKECSICLNPYFNDPDEMPEGFDFSVVRTTCNHIFHKACLMECFDTPAEGNGVGKCPMCRKWLCYDPSADNSSR</sequence>
<dbReference type="SMART" id="SM00184">
    <property type="entry name" value="RING"/>
    <property type="match status" value="1"/>
</dbReference>
<evidence type="ECO:0000313" key="4">
    <source>
        <dbReference type="Proteomes" id="UP000799764"/>
    </source>
</evidence>
<protein>
    <recommendedName>
        <fullName evidence="2">RING-type domain-containing protein</fullName>
    </recommendedName>
</protein>
<keyword evidence="4" id="KW-1185">Reference proteome</keyword>
<dbReference type="Pfam" id="PF13639">
    <property type="entry name" value="zf-RING_2"/>
    <property type="match status" value="1"/>
</dbReference>
<evidence type="ECO:0000313" key="3">
    <source>
        <dbReference type="EMBL" id="KAF2439901.1"/>
    </source>
</evidence>
<dbReference type="CDD" id="cd16448">
    <property type="entry name" value="RING-H2"/>
    <property type="match status" value="1"/>
</dbReference>
<comment type="caution">
    <text evidence="3">The sequence shown here is derived from an EMBL/GenBank/DDBJ whole genome shotgun (WGS) entry which is preliminary data.</text>
</comment>